<evidence type="ECO:0000256" key="1">
    <source>
        <dbReference type="ARBA" id="ARBA00022723"/>
    </source>
</evidence>
<dbReference type="EMBL" id="MT142210">
    <property type="protein sequence ID" value="QJA76193.1"/>
    <property type="molecule type" value="Genomic_DNA"/>
</dbReference>
<dbReference type="PANTHER" id="PTHR11329:SF0">
    <property type="entry name" value="LEUKOCYTE CELL-DERIVED CHEMOTAXIN-2"/>
    <property type="match status" value="1"/>
</dbReference>
<evidence type="ECO:0000313" key="8">
    <source>
        <dbReference type="EMBL" id="QJA89948.1"/>
    </source>
</evidence>
<name>A0A6M3LA11_9ZZZZ</name>
<proteinExistence type="inferred from homology"/>
<keyword evidence="3" id="KW-0862">Zinc</keyword>
<keyword evidence="1" id="KW-0479">Metal-binding</keyword>
<sequence>MISPTKQGIRGIDKHGSGEFRASRGPGKLHRGVDFICIPGQDVFAPISGRIIREARPYADGEFSGIVIENTQITIKMFYLLPFRFLIGKKVGVGESVGQAQDIGKKYPGIIPHIHLEVDMIDPAILLGI</sequence>
<gene>
    <name evidence="7" type="ORF">MM415A01563_0011</name>
    <name evidence="8" type="ORF">MM415B02467_0010</name>
</gene>
<dbReference type="AlphaFoldDB" id="A0A6M3LA11"/>
<dbReference type="InterPro" id="IPR008663">
    <property type="entry name" value="LECT2"/>
</dbReference>
<dbReference type="SUPFAM" id="SSF51261">
    <property type="entry name" value="Duplicated hybrid motif"/>
    <property type="match status" value="1"/>
</dbReference>
<evidence type="ECO:0000256" key="5">
    <source>
        <dbReference type="ARBA" id="ARBA00024361"/>
    </source>
</evidence>
<organism evidence="8">
    <name type="scientific">viral metagenome</name>
    <dbReference type="NCBI Taxonomy" id="1070528"/>
    <lineage>
        <taxon>unclassified sequences</taxon>
        <taxon>metagenomes</taxon>
        <taxon>organismal metagenomes</taxon>
    </lineage>
</organism>
<dbReference type="InterPro" id="IPR011055">
    <property type="entry name" value="Dup_hybrid_motif"/>
</dbReference>
<dbReference type="EMBL" id="MT142880">
    <property type="protein sequence ID" value="QJA89948.1"/>
    <property type="molecule type" value="Genomic_DNA"/>
</dbReference>
<keyword evidence="4" id="KW-1015">Disulfide bond</keyword>
<protein>
    <submittedName>
        <fullName evidence="8">Putative peptidase</fullName>
    </submittedName>
</protein>
<comment type="similarity">
    <text evidence="5">Belongs to the LECT2/MIM-1 family.</text>
</comment>
<evidence type="ECO:0000313" key="7">
    <source>
        <dbReference type="EMBL" id="QJA76193.1"/>
    </source>
</evidence>
<feature type="region of interest" description="Disordered" evidence="6">
    <location>
        <begin position="1"/>
        <end position="25"/>
    </location>
</feature>
<evidence type="ECO:0000256" key="3">
    <source>
        <dbReference type="ARBA" id="ARBA00022833"/>
    </source>
</evidence>
<dbReference type="PANTHER" id="PTHR11329">
    <property type="entry name" value="LEUKOCYTE CELL-DERIVED CHEMOTAXIN 2"/>
    <property type="match status" value="1"/>
</dbReference>
<keyword evidence="2" id="KW-0732">Signal</keyword>
<accession>A0A6M3LA11</accession>
<evidence type="ECO:0000256" key="6">
    <source>
        <dbReference type="SAM" id="MobiDB-lite"/>
    </source>
</evidence>
<evidence type="ECO:0000256" key="2">
    <source>
        <dbReference type="ARBA" id="ARBA00022729"/>
    </source>
</evidence>
<reference evidence="8" key="1">
    <citation type="submission" date="2020-03" db="EMBL/GenBank/DDBJ databases">
        <title>The deep terrestrial virosphere.</title>
        <authorList>
            <person name="Holmfeldt K."/>
            <person name="Nilsson E."/>
            <person name="Simone D."/>
            <person name="Lopez-Fernandez M."/>
            <person name="Wu X."/>
            <person name="de Brujin I."/>
            <person name="Lundin D."/>
            <person name="Andersson A."/>
            <person name="Bertilsson S."/>
            <person name="Dopson M."/>
        </authorList>
    </citation>
    <scope>NUCLEOTIDE SEQUENCE</scope>
    <source>
        <strain evidence="7">MM415A01563</strain>
        <strain evidence="8">MM415B02467</strain>
    </source>
</reference>
<feature type="compositionally biased region" description="Basic and acidic residues" evidence="6">
    <location>
        <begin position="11"/>
        <end position="22"/>
    </location>
</feature>
<evidence type="ECO:0000256" key="4">
    <source>
        <dbReference type="ARBA" id="ARBA00023157"/>
    </source>
</evidence>
<dbReference type="GO" id="GO:0046872">
    <property type="term" value="F:metal ion binding"/>
    <property type="evidence" value="ECO:0007669"/>
    <property type="project" value="UniProtKB-KW"/>
</dbReference>
<dbReference type="Gene3D" id="2.70.70.10">
    <property type="entry name" value="Glucose Permease (Domain IIA)"/>
    <property type="match status" value="1"/>
</dbReference>